<protein>
    <submittedName>
        <fullName evidence="1">Uncharacterized protein</fullName>
    </submittedName>
</protein>
<gene>
    <name evidence="1" type="ORF">BIFBRE_03138</name>
</gene>
<proteinExistence type="predicted"/>
<keyword evidence="2" id="KW-1185">Reference proteome</keyword>
<dbReference type="Proteomes" id="UP000003191">
    <property type="component" value="Unassembled WGS sequence"/>
</dbReference>
<sequence>MINILKSETLASFGVSRVDEPIINQHTIEKTCRNSRKTPHGNRRTGFNA</sequence>
<accession>D4BM47</accession>
<reference evidence="1 2" key="1">
    <citation type="submission" date="2010-02" db="EMBL/GenBank/DDBJ databases">
        <authorList>
            <person name="Weinstock G."/>
            <person name="Sodergren E."/>
            <person name="Clifton S."/>
            <person name="Fulton L."/>
            <person name="Fulton B."/>
            <person name="Courtney L."/>
            <person name="Fronick C."/>
            <person name="Harrison M."/>
            <person name="Strong C."/>
            <person name="Farmer C."/>
            <person name="Delahaunty K."/>
            <person name="Markovic C."/>
            <person name="Hall O."/>
            <person name="Minx P."/>
            <person name="Tomlinson C."/>
            <person name="Mitreva M."/>
            <person name="Nelson J."/>
            <person name="Hou S."/>
            <person name="Wollam A."/>
            <person name="Pepin K.H."/>
            <person name="Johnson M."/>
            <person name="Bhonagiri V."/>
            <person name="Zhang X."/>
            <person name="Suruliraj S."/>
            <person name="Warren W."/>
            <person name="Chinwalla A."/>
            <person name="Mardis E.R."/>
            <person name="Wilson R.K."/>
        </authorList>
    </citation>
    <scope>NUCLEOTIDE SEQUENCE [LARGE SCALE GENOMIC DNA]</scope>
    <source>
        <strain evidence="1 2">DSM 20213</strain>
    </source>
</reference>
<organism evidence="1 2">
    <name type="scientific">Bifidobacterium breve DSM 20213 = JCM 1192</name>
    <dbReference type="NCBI Taxonomy" id="518634"/>
    <lineage>
        <taxon>Bacteria</taxon>
        <taxon>Bacillati</taxon>
        <taxon>Actinomycetota</taxon>
        <taxon>Actinomycetes</taxon>
        <taxon>Bifidobacteriales</taxon>
        <taxon>Bifidobacteriaceae</taxon>
        <taxon>Bifidobacterium</taxon>
    </lineage>
</organism>
<name>D4BM47_BIFBR</name>
<comment type="caution">
    <text evidence="1">The sequence shown here is derived from an EMBL/GenBank/DDBJ whole genome shotgun (WGS) entry which is preliminary data.</text>
</comment>
<evidence type="ECO:0000313" key="1">
    <source>
        <dbReference type="EMBL" id="EFE89866.1"/>
    </source>
</evidence>
<evidence type="ECO:0000313" key="2">
    <source>
        <dbReference type="Proteomes" id="UP000003191"/>
    </source>
</evidence>
<dbReference type="EMBL" id="ACCG02000005">
    <property type="protein sequence ID" value="EFE89866.1"/>
    <property type="molecule type" value="Genomic_DNA"/>
</dbReference>
<dbReference type="AlphaFoldDB" id="D4BM47"/>
<dbReference type="HOGENOM" id="CLU_3132814_0_0_11"/>